<feature type="compositionally biased region" description="Low complexity" evidence="1">
    <location>
        <begin position="213"/>
        <end position="231"/>
    </location>
</feature>
<feature type="region of interest" description="Disordered" evidence="1">
    <location>
        <begin position="175"/>
        <end position="291"/>
    </location>
</feature>
<evidence type="ECO:0000256" key="1">
    <source>
        <dbReference type="SAM" id="MobiDB-lite"/>
    </source>
</evidence>
<dbReference type="KEGG" id="niy:FQ775_19235"/>
<dbReference type="Proteomes" id="UP000321389">
    <property type="component" value="Chromosome"/>
</dbReference>
<accession>A0A5B8L2Y0</accession>
<dbReference type="EMBL" id="CP042301">
    <property type="protein sequence ID" value="QDZ02341.1"/>
    <property type="molecule type" value="Genomic_DNA"/>
</dbReference>
<protein>
    <submittedName>
        <fullName evidence="2">DUF937 domain-containing protein</fullName>
    </submittedName>
</protein>
<dbReference type="Pfam" id="PF06078">
    <property type="entry name" value="DUF937"/>
    <property type="match status" value="1"/>
</dbReference>
<organism evidence="2 3">
    <name type="scientific">Nitratireductor mangrovi</name>
    <dbReference type="NCBI Taxonomy" id="2599600"/>
    <lineage>
        <taxon>Bacteria</taxon>
        <taxon>Pseudomonadati</taxon>
        <taxon>Pseudomonadota</taxon>
        <taxon>Alphaproteobacteria</taxon>
        <taxon>Hyphomicrobiales</taxon>
        <taxon>Phyllobacteriaceae</taxon>
        <taxon>Nitratireductor</taxon>
    </lineage>
</organism>
<evidence type="ECO:0000313" key="2">
    <source>
        <dbReference type="EMBL" id="QDZ02341.1"/>
    </source>
</evidence>
<gene>
    <name evidence="2" type="ORF">FQ775_19235</name>
</gene>
<keyword evidence="3" id="KW-1185">Reference proteome</keyword>
<dbReference type="RefSeq" id="WP_146300979.1">
    <property type="nucleotide sequence ID" value="NZ_CP042301.2"/>
</dbReference>
<evidence type="ECO:0000313" key="3">
    <source>
        <dbReference type="Proteomes" id="UP000321389"/>
    </source>
</evidence>
<proteinExistence type="predicted"/>
<reference evidence="2" key="1">
    <citation type="submission" date="2020-04" db="EMBL/GenBank/DDBJ databases">
        <title>Nitratireductor sp. nov. isolated from mangrove soil.</title>
        <authorList>
            <person name="Ye Y."/>
        </authorList>
    </citation>
    <scope>NUCLEOTIDE SEQUENCE</scope>
    <source>
        <strain evidence="2">SY7</strain>
    </source>
</reference>
<feature type="compositionally biased region" description="Low complexity" evidence="1">
    <location>
        <begin position="181"/>
        <end position="195"/>
    </location>
</feature>
<dbReference type="InterPro" id="IPR009282">
    <property type="entry name" value="DUF937"/>
</dbReference>
<dbReference type="OrthoDB" id="5526542at2"/>
<name>A0A5B8L2Y0_9HYPH</name>
<sequence>MLPLYDMLANAQNGHAMETLARQFNLSQQQTQAAVEALLPAFSQGLKRNAADPYGVGAFISALATGQHARYFEDATSAMSPQGVAEGNGILGHLFGSKELSRAVAGQAAQATGIGQEIMKQMLPVIAAMVMGGLFKQSTGQMAQGGHSVQPNFGAAGFGGQGNPLGEIIEQMMRQGGGMGAPQSRSPQPQAAPDPMDNPFGKILQDMFGGAMQQQPRQTPQPRRAPQQQSPYGDNPLGRIFEEMMRGAQPGAQPREPQPEPRARTNPSGRQRTPYDDLFGDMFETGRKTRDDYQKNMESVFDQFLKGMDRHR</sequence>
<dbReference type="AlphaFoldDB" id="A0A5B8L2Y0"/>